<dbReference type="InterPro" id="IPR011701">
    <property type="entry name" value="MFS"/>
</dbReference>
<dbReference type="Proteomes" id="UP000268048">
    <property type="component" value="Chromosome"/>
</dbReference>
<feature type="transmembrane region" description="Helical" evidence="4">
    <location>
        <begin position="105"/>
        <end position="123"/>
    </location>
</feature>
<evidence type="ECO:0000256" key="1">
    <source>
        <dbReference type="ARBA" id="ARBA00022692"/>
    </source>
</evidence>
<keyword evidence="1 4" id="KW-0812">Transmembrane</keyword>
<evidence type="ECO:0000256" key="4">
    <source>
        <dbReference type="SAM" id="Phobius"/>
    </source>
</evidence>
<name>A0A3G7TKY3_9PSED</name>
<dbReference type="Pfam" id="PF07690">
    <property type="entry name" value="MFS_1"/>
    <property type="match status" value="1"/>
</dbReference>
<feature type="transmembrane region" description="Helical" evidence="4">
    <location>
        <begin position="79"/>
        <end position="99"/>
    </location>
</feature>
<dbReference type="RefSeq" id="WP_124319578.1">
    <property type="nucleotide sequence ID" value="NZ_CP027753.1"/>
</dbReference>
<dbReference type="SUPFAM" id="SSF103473">
    <property type="entry name" value="MFS general substrate transporter"/>
    <property type="match status" value="1"/>
</dbReference>
<gene>
    <name evidence="5" type="ORF">C4K04_1548</name>
</gene>
<protein>
    <recommendedName>
        <fullName evidence="7">MFS transporter</fullName>
    </recommendedName>
</protein>
<feature type="transmembrane region" description="Helical" evidence="4">
    <location>
        <begin position="206"/>
        <end position="227"/>
    </location>
</feature>
<feature type="transmembrane region" description="Helical" evidence="4">
    <location>
        <begin position="293"/>
        <end position="315"/>
    </location>
</feature>
<evidence type="ECO:0000256" key="2">
    <source>
        <dbReference type="ARBA" id="ARBA00022989"/>
    </source>
</evidence>
<dbReference type="EMBL" id="CP027753">
    <property type="protein sequence ID" value="AZE47238.1"/>
    <property type="molecule type" value="Genomic_DNA"/>
</dbReference>
<proteinExistence type="predicted"/>
<organism evidence="5 6">
    <name type="scientific">Pseudomonas chlororaphis</name>
    <dbReference type="NCBI Taxonomy" id="587753"/>
    <lineage>
        <taxon>Bacteria</taxon>
        <taxon>Pseudomonadati</taxon>
        <taxon>Pseudomonadota</taxon>
        <taxon>Gammaproteobacteria</taxon>
        <taxon>Pseudomonadales</taxon>
        <taxon>Pseudomonadaceae</taxon>
        <taxon>Pseudomonas</taxon>
    </lineage>
</organism>
<evidence type="ECO:0000313" key="5">
    <source>
        <dbReference type="EMBL" id="AZE47238.1"/>
    </source>
</evidence>
<sequence>MSTENQHYQATKLQQFAALLLPCYAYIAMLGIPMSFSGIIDGFAVNAATATAATTAEIICISIASLFVSLVLSHLRPRTTIVIGVVLAIVGQALTIQTTEFYNVVFYRGIAGIGEGLCIAIGLASLAQMSGGTRLLSYASGLTAALTLAAFLAVPSLQATIGSKAMFWFMLVGAVICLPLAFALPNKKIDRLIENSSIGNAFNIRSVSLFVLCLLTSIGANTCWLYFEQVGESAGLDLAQVGVVGSVSMLCSILVPVAANLVFNRVKSVLPLLVACLLMAVTSYLYVVPNASVYWTIGITMTFLYVFLIAYARMYSADFDSSGRSTAAVGGADSLGMVIGPVLAAVTLNLDAGFRPLGDFGVVMQLLCIVPALFIFMAYRSKTRPQASH</sequence>
<feature type="transmembrane region" description="Helical" evidence="4">
    <location>
        <begin position="239"/>
        <end position="262"/>
    </location>
</feature>
<reference evidence="5 6" key="1">
    <citation type="submission" date="2018-03" db="EMBL/GenBank/DDBJ databases">
        <title>Diversity of phytobeneficial traits revealed by whole-genome analysis of worldwide-isolated phenazine-producing Pseudomonas spp.</title>
        <authorList>
            <person name="Biessy A."/>
            <person name="Novinscak A."/>
            <person name="Blom J."/>
            <person name="Leger G."/>
            <person name="Thomashow L.S."/>
            <person name="Cazorla F.M."/>
            <person name="Josic D."/>
            <person name="Filion M."/>
        </authorList>
    </citation>
    <scope>NUCLEOTIDE SEQUENCE [LARGE SCALE GENOMIC DNA]</scope>
    <source>
        <strain evidence="5 6">B25</strain>
    </source>
</reference>
<feature type="transmembrane region" description="Helical" evidence="4">
    <location>
        <begin position="135"/>
        <end position="154"/>
    </location>
</feature>
<evidence type="ECO:0008006" key="7">
    <source>
        <dbReference type="Google" id="ProtNLM"/>
    </source>
</evidence>
<dbReference type="GO" id="GO:0022857">
    <property type="term" value="F:transmembrane transporter activity"/>
    <property type="evidence" value="ECO:0007669"/>
    <property type="project" value="InterPro"/>
</dbReference>
<feature type="transmembrane region" description="Helical" evidence="4">
    <location>
        <begin position="166"/>
        <end position="185"/>
    </location>
</feature>
<dbReference type="InterPro" id="IPR036259">
    <property type="entry name" value="MFS_trans_sf"/>
</dbReference>
<dbReference type="CDD" id="cd06174">
    <property type="entry name" value="MFS"/>
    <property type="match status" value="1"/>
</dbReference>
<keyword evidence="3 4" id="KW-0472">Membrane</keyword>
<feature type="transmembrane region" description="Helical" evidence="4">
    <location>
        <begin position="52"/>
        <end position="72"/>
    </location>
</feature>
<evidence type="ECO:0000313" key="6">
    <source>
        <dbReference type="Proteomes" id="UP000268048"/>
    </source>
</evidence>
<accession>A0A3G7TKY3</accession>
<feature type="transmembrane region" description="Helical" evidence="4">
    <location>
        <begin position="360"/>
        <end position="379"/>
    </location>
</feature>
<feature type="transmembrane region" description="Helical" evidence="4">
    <location>
        <begin position="327"/>
        <end position="348"/>
    </location>
</feature>
<keyword evidence="2 4" id="KW-1133">Transmembrane helix</keyword>
<feature type="transmembrane region" description="Helical" evidence="4">
    <location>
        <begin position="16"/>
        <end position="40"/>
    </location>
</feature>
<feature type="transmembrane region" description="Helical" evidence="4">
    <location>
        <begin position="269"/>
        <end position="287"/>
    </location>
</feature>
<dbReference type="Gene3D" id="1.20.1250.20">
    <property type="entry name" value="MFS general substrate transporter like domains"/>
    <property type="match status" value="2"/>
</dbReference>
<dbReference type="AlphaFoldDB" id="A0A3G7TKY3"/>
<evidence type="ECO:0000256" key="3">
    <source>
        <dbReference type="ARBA" id="ARBA00023136"/>
    </source>
</evidence>